<dbReference type="GO" id="GO:0004176">
    <property type="term" value="F:ATP-dependent peptidase activity"/>
    <property type="evidence" value="ECO:0007669"/>
    <property type="project" value="UniProtKB-UniRule"/>
</dbReference>
<proteinExistence type="inferred from homology"/>
<comment type="similarity">
    <text evidence="2">Belongs to the peptidase S16 family.</text>
</comment>
<dbReference type="InterPro" id="IPR020568">
    <property type="entry name" value="Ribosomal_Su5_D2-typ_SF"/>
</dbReference>
<evidence type="ECO:0000259" key="4">
    <source>
        <dbReference type="PROSITE" id="PS51786"/>
    </source>
</evidence>
<dbReference type="OrthoDB" id="9758568at2"/>
<dbReference type="Pfam" id="PF05362">
    <property type="entry name" value="Lon_C"/>
    <property type="match status" value="1"/>
</dbReference>
<feature type="domain" description="Lon proteolytic" evidence="4">
    <location>
        <begin position="562"/>
        <end position="757"/>
    </location>
</feature>
<dbReference type="InterPro" id="IPR046844">
    <property type="entry name" value="Lon-like_helical"/>
</dbReference>
<dbReference type="PANTHER" id="PTHR10046">
    <property type="entry name" value="ATP DEPENDENT LON PROTEASE FAMILY MEMBER"/>
    <property type="match status" value="1"/>
</dbReference>
<dbReference type="Proteomes" id="UP000190162">
    <property type="component" value="Unassembled WGS sequence"/>
</dbReference>
<dbReference type="EC" id="3.4.21.53" evidence="2"/>
<dbReference type="InterPro" id="IPR014721">
    <property type="entry name" value="Ribsml_uS5_D2-typ_fold_subgr"/>
</dbReference>
<feature type="active site" evidence="2">
    <location>
        <position position="695"/>
    </location>
</feature>
<organism evidence="5 6">
    <name type="scientific">Enterovibrio nigricans DSM 22720</name>
    <dbReference type="NCBI Taxonomy" id="1121868"/>
    <lineage>
        <taxon>Bacteria</taxon>
        <taxon>Pseudomonadati</taxon>
        <taxon>Pseudomonadota</taxon>
        <taxon>Gammaproteobacteria</taxon>
        <taxon>Vibrionales</taxon>
        <taxon>Vibrionaceae</taxon>
        <taxon>Enterovibrio</taxon>
    </lineage>
</organism>
<evidence type="ECO:0000256" key="1">
    <source>
        <dbReference type="ARBA" id="ARBA00022670"/>
    </source>
</evidence>
<dbReference type="GO" id="GO:0005524">
    <property type="term" value="F:ATP binding"/>
    <property type="evidence" value="ECO:0007669"/>
    <property type="project" value="InterPro"/>
</dbReference>
<evidence type="ECO:0000313" key="6">
    <source>
        <dbReference type="Proteomes" id="UP000190162"/>
    </source>
</evidence>
<evidence type="ECO:0000256" key="3">
    <source>
        <dbReference type="SAM" id="Coils"/>
    </source>
</evidence>
<dbReference type="GO" id="GO:0004252">
    <property type="term" value="F:serine-type endopeptidase activity"/>
    <property type="evidence" value="ECO:0007669"/>
    <property type="project" value="UniProtKB-UniRule"/>
</dbReference>
<keyword evidence="2" id="KW-0378">Hydrolase</keyword>
<dbReference type="EMBL" id="FUXU01000064">
    <property type="protein sequence ID" value="SKA62848.1"/>
    <property type="molecule type" value="Genomic_DNA"/>
</dbReference>
<protein>
    <recommendedName>
        <fullName evidence="2">endopeptidase La</fullName>
        <ecNumber evidence="2">3.4.21.53</ecNumber>
    </recommendedName>
</protein>
<dbReference type="RefSeq" id="WP_078753860.1">
    <property type="nucleotide sequence ID" value="NZ_FUXU01000064.1"/>
</dbReference>
<dbReference type="SUPFAM" id="SSF54211">
    <property type="entry name" value="Ribosomal protein S5 domain 2-like"/>
    <property type="match status" value="1"/>
</dbReference>
<dbReference type="InterPro" id="IPR046843">
    <property type="entry name" value="LonB_AAA-LID"/>
</dbReference>
<dbReference type="Pfam" id="PF20437">
    <property type="entry name" value="LonC_helical"/>
    <property type="match status" value="1"/>
</dbReference>
<dbReference type="GO" id="GO:0006508">
    <property type="term" value="P:proteolysis"/>
    <property type="evidence" value="ECO:0007669"/>
    <property type="project" value="UniProtKB-KW"/>
</dbReference>
<dbReference type="InterPro" id="IPR027065">
    <property type="entry name" value="Lon_Prtase"/>
</dbReference>
<keyword evidence="1 2" id="KW-0645">Protease</keyword>
<dbReference type="GO" id="GO:0030163">
    <property type="term" value="P:protein catabolic process"/>
    <property type="evidence" value="ECO:0007669"/>
    <property type="project" value="InterPro"/>
</dbReference>
<dbReference type="Gene3D" id="1.10.8.60">
    <property type="match status" value="1"/>
</dbReference>
<gene>
    <name evidence="5" type="ORF">SAMN02745132_03678</name>
</gene>
<dbReference type="InterPro" id="IPR041699">
    <property type="entry name" value="AAA_32"/>
</dbReference>
<sequence>MPYKPLSSEKLYRSSKLSKLNVTSTKHLEPLDEIVGQERARQAVEFAMSIKEKGYNIYAVGQNGLGKRTMVMRYLNRQWQYTHPVFDWCYVANFQDSRSPTVLQLPAGRGLALKKDIEKLMGRMSNSLPMAFDNEMYYSRADVLKNRLSEQQEGALEALSQEANAQSISLSITASGDYQFIALNGEEPHTEETFDALSIKEQESFDIAIRELEIQLRGLVRKLTEWEEHYADKQQKLDEEVASEVVSHLIAPLIEIYSDLPQVKKYLKAMQSDILENLDIFLQESEEQAALAYAALDKKLPRRYQVNVLVSQNDEVPPVIVEDSPTYHSIFGYVENATYKGTVFTDFSLIRPGSIHRANGGVLLIDAVKILERPYVWDGLKRALSSRKANLSSLEREVTLSGTISLEPEPIPLDLKIILFGDYQTYMLLQHYDPEFSELFRVTADFEDDMPRNDDTEMKYAKFISSICHDNGLLHCDQGAIGRIIEHSSRQSGDQDKLSLHSADIANLLRESNYQAKSTGANVMRASHVEKALASRDMRVSRLRDHVMEGFTNGTTLIDTKGKAVGQVNALSVLSTSDFSFGAPNRITATTSFGEGAVLDIERSVKLGGNIHSKGVMILTAYLSSLLGKTAKIPLTTRLTFEQSYGGVDGDSASMAEFCAVISAISGIPLRQDLAITGSMNQFGQSQPIGGVNEKIEGFFDVCTIKGPKSTQGVIIPSSNVHNLMLRKDIIHAVEKGKFNIYAIDHVSEAIELFTGMTTGKADSRGKFKLDTVLHKAAETLNALRKASNKA</sequence>
<dbReference type="Pfam" id="PF20436">
    <property type="entry name" value="LonB_AAA-LID"/>
    <property type="match status" value="1"/>
</dbReference>
<dbReference type="Gene3D" id="3.30.230.10">
    <property type="match status" value="1"/>
</dbReference>
<comment type="catalytic activity">
    <reaction evidence="2">
        <text>Hydrolysis of proteins in presence of ATP.</text>
        <dbReference type="EC" id="3.4.21.53"/>
    </reaction>
</comment>
<dbReference type="SUPFAM" id="SSF52540">
    <property type="entry name" value="P-loop containing nucleoside triphosphate hydrolases"/>
    <property type="match status" value="1"/>
</dbReference>
<dbReference type="AlphaFoldDB" id="A0A1T4VDA3"/>
<accession>A0A1T4VDA3</accession>
<evidence type="ECO:0000256" key="2">
    <source>
        <dbReference type="PROSITE-ProRule" id="PRU01122"/>
    </source>
</evidence>
<reference evidence="6" key="1">
    <citation type="submission" date="2017-02" db="EMBL/GenBank/DDBJ databases">
        <authorList>
            <person name="Varghese N."/>
            <person name="Submissions S."/>
        </authorList>
    </citation>
    <scope>NUCLEOTIDE SEQUENCE [LARGE SCALE GENOMIC DNA]</scope>
    <source>
        <strain evidence="6">DSM 22720</strain>
    </source>
</reference>
<dbReference type="Gene3D" id="3.40.50.300">
    <property type="entry name" value="P-loop containing nucleotide triphosphate hydrolases"/>
    <property type="match status" value="2"/>
</dbReference>
<keyword evidence="3" id="KW-0175">Coiled coil</keyword>
<dbReference type="PROSITE" id="PS51786">
    <property type="entry name" value="LON_PROTEOLYTIC"/>
    <property type="match status" value="1"/>
</dbReference>
<keyword evidence="2" id="KW-0720">Serine protease</keyword>
<dbReference type="PRINTS" id="PR00830">
    <property type="entry name" value="ENDOLAPTASE"/>
</dbReference>
<dbReference type="Pfam" id="PF13654">
    <property type="entry name" value="AAA_32"/>
    <property type="match status" value="1"/>
</dbReference>
<dbReference type="InterPro" id="IPR008269">
    <property type="entry name" value="Lon_proteolytic"/>
</dbReference>
<feature type="active site" evidence="2">
    <location>
        <position position="652"/>
    </location>
</feature>
<feature type="coiled-coil region" evidence="3">
    <location>
        <begin position="209"/>
        <end position="236"/>
    </location>
</feature>
<dbReference type="InterPro" id="IPR027417">
    <property type="entry name" value="P-loop_NTPase"/>
</dbReference>
<name>A0A1T4VDA3_9GAMM</name>
<keyword evidence="6" id="KW-1185">Reference proteome</keyword>
<evidence type="ECO:0000313" key="5">
    <source>
        <dbReference type="EMBL" id="SKA62848.1"/>
    </source>
</evidence>